<evidence type="ECO:0000256" key="1">
    <source>
        <dbReference type="ARBA" id="ARBA00008304"/>
    </source>
</evidence>
<dbReference type="GO" id="GO:0030139">
    <property type="term" value="C:endocytic vesicle"/>
    <property type="evidence" value="ECO:0007669"/>
    <property type="project" value="TreeGrafter"/>
</dbReference>
<keyword evidence="4" id="KW-1185">Reference proteome</keyword>
<dbReference type="PANTHER" id="PTHR21663:SF0">
    <property type="entry name" value="HEAT REPEAT-CONTAINING PROTEIN 5B"/>
    <property type="match status" value="1"/>
</dbReference>
<dbReference type="Gene3D" id="1.25.10.10">
    <property type="entry name" value="Leucine-rich Repeat Variant"/>
    <property type="match status" value="3"/>
</dbReference>
<dbReference type="Pfam" id="PF25468">
    <property type="entry name" value="HEAT_HEATR5A"/>
    <property type="match status" value="1"/>
</dbReference>
<accession>A0A4Z2CX44</accession>
<organism evidence="3 4">
    <name type="scientific">Schistosoma japonicum</name>
    <name type="common">Blood fluke</name>
    <dbReference type="NCBI Taxonomy" id="6182"/>
    <lineage>
        <taxon>Eukaryota</taxon>
        <taxon>Metazoa</taxon>
        <taxon>Spiralia</taxon>
        <taxon>Lophotrochozoa</taxon>
        <taxon>Platyhelminthes</taxon>
        <taxon>Trematoda</taxon>
        <taxon>Digenea</taxon>
        <taxon>Strigeidida</taxon>
        <taxon>Schistosomatoidea</taxon>
        <taxon>Schistosomatidae</taxon>
        <taxon>Schistosoma</taxon>
    </lineage>
</organism>
<dbReference type="InterPro" id="IPR040108">
    <property type="entry name" value="Laa1/Sip1/HEATR5"/>
</dbReference>
<sequence>MSISLLFDETAYEKLPEVKKPIFVFDWLCLLEKQLVEENKQAIKECQEDLVQQLLSHLTHAPGRQTHKLLGRCFANLFLVGDSFLLYTAVNTCNALLKSRDDGPASINSRLAALSCLGAIYKRLGRMIGRSFEDSVIIMVKLIKQSESQVRCETMNTFRDLVEGVGSASSVCHKDIYKAVKTCMTDRVLYVRVAAVKCLYFLVDHSHLIHVSELEATVSLCLRCMDGSNYITRLEAARTLGHLLAKTQRKKSSDTGSDASNGGLVGASSNSRSKPVSLTDALSLLSSGFLKGPGGFLKGTSATDMIKGTTPVNREVRVGVTYAYIEFIVEMGPLWFESNLSTILTHLVNLLLIPRATPTHVEAIYARQCIHYLLGTVFRHLLSESIQLVAISELIKILVFHLQYLQNLHVNEYSMNSGDVFQQIFSSSSSSTLTVNNNNINESADSLPNDIFNETRLRNNDINIMNDNNHQTTQNLDSPMESDSGKSKRGFGRQGGTAVAMATTTTSTTGGIGSSRSNREQQHQHLVICVLDIISQLIRWLDSLVVQLLDQPTHLADVLCSCLAHPIQAVRLAAASCLRQLVIVLPSQRIPLLNKCLHCLQQSHKYNSDTLVGVTFSVTGLMAGVNHSIIGLPNNLPKQLFSLAEDLLRAANQNSRFTLARTQSGWNLLSACITLGPNVVKPHLPRILLFWRNAFPRSLRELEAEKQRGDAFTWQIMLESRSGALCSIQSFLEYCSPQLLTEDIIHRLLPLIECGLNMLGQMNDIVRIYGNHLKIIAGFIRLRLYRILLLLPSTVYTTLLHHLWQTSLNHQGSYSTILRELVAEFTLTDNMVNTTTSLFKSLCHSEDSVTLGSCLQDTDQRILEEQLQSTPLNNSPTALEHDPSYLYLQEGVTNLLTTDVTLTNLSNVEDDDSEQLSLTAGTLFHGSSDVLLSNGISATSKFYGLSSASNANTNNILHYLRHNPGYFTNSSLSCGLQLTGPMPVSVAVIDASIELFGRLFACVSIRHRTQMLEHFSECIRLTKSIRQDAVQINVFAALLSALRYLTETKSTFGDDPALRKAASSLIFSRLCGDTFGQKSTLMINGLQRSIVYDATLTSPSVLLRCVAGECLGRLAQVVGESGFLAELAQQIFERLRAIRNPIARAGHCLAIGCLHRYVGGLASGQHLSSSVGILLAIAQDSSVPEVQVWALHALALVADSGGPIFREYVEPSLNLVLQLLLKSPSAMHEIQRSLGRLFAALITTLGPELRGTSACISSVRHSCLLCCTIMRDSSDPLLQAEGIACLQQLHVFAPMHVKLAGLVPELQTSVISSHLVLRRAALSCLRQLSQKEALDLYGCMTQVDSPEKALSPVHSSSLFSTVSNKSAVSNSSLSKSMIVPTTKLETQLFSLLDVEMDYQLRRDIEDTLIGMLHATGTSQLFHWFELLKEVLQVSTTLKTDLADSSSVSFTNPGQNPPNINESSSIGDKAFSVVNNSVDISERSSRGGDESSGIESDDVECEDADINFKPKQSNQENNQLFSVKIMARCPTRIFAITCLRILISNCAKLCNTTSVHGSFQPVETSSAKVDDAVDNVIRNSDPLAHFDLAKARVLRSQLGKSDWLILYLSDLIRIAFMSATSDSERLRITGLKLMQDVIQRFSLVPDPDYPDHVILEQYQAQVSAALRPAFMQSSSFNSFENTSVAQSSTANTSFSSSSAQPNPELLSMACQVCSTWLTSGVGRDPEDLRRVQDLLKQALDKLKLDRVTQDCISNASMQAQHVESSDCISENSTIIEKLSVLAAWAEVYIAAAGQAKKRGSKCPQKQHLDTSHQSLHSLDEEHPMDDESYDIISGDSENEDDLDYSMITKGISVENIPSSIGKTGRHFHWNNGFKTLNNKFIYHLLSRWIQPLLPSLSRAWLDALKCYAYMCLPDNLTPNHQQLTDIKSSSTLFNRISNSNINLNHIRGYYAHYWPCMIYASALWLTSNDYNVTEETDMKSSKGEMTESARHFFLILGMCVEAMCNPTSKQPLSIIHTCLRCILCLLSRSKFRAYLMQTSIELSIELSQVLHRLLLTRDCVETHLLCLANVIHILIASNERLVKERDDWLTKESTQNPSSMFISPETQNTNHNNCMTSSIMLQTTGLIDAQLYELGDGGYLARFFDRSNYTNTDYDEFGKSFYPDCQTNTNNQYGGRIYAGLHPERSIVFTCLEIVVCIVTRYQPQIIKQFRLSNTALDDVNCKSHIIPETPCSSDFNAPLVLATALKCLLPLVDLCAPQTLLSTLRLAKQNQNIQSNDCLNNNTTNTQSETYQPVSSSQTITRQKECLLPIILDLTNEITKSILLKQIQPSNGKNNFATYESQTNNDNLSIFKSYDLVCQSSNLFTSCLIGDDETEISSTTTNLSVGVNQPGIMKHHQQQKLQHHCYIGYLIGWNEHSLQLAEAYITLLSKLASHHYPALAASPSYYQDISVNNKYPMISSQATETQPDSSSITTIKDKISGITNTISDVSSQSLALNITRDNSESNTAFTEWYHLISLNLLSVLRHGHFIETEVKDNSSLPKCCLAAMYLVSRICNSCPAQIFTPELVNELSNLLCRAWTVSQISDSQQSNRKMNENYNSLENMSLMNISKLFESKTLQNRIICLKSFELLCSHHEPSIQSSFIKTLTPQVFHWLYELTTIIEMYPPKQQQQQKLFDDKFNNQVNLNELVMCLNGSFDLLTSLISIVESSSRQSLLLIYLPLLCNLLTNEPSILQYRSHSKKDFSFTSTITTRTTTSSTLNLSDLIYFIHMITLKHIIAIAPCFPNEFRSTFQLLSDYKLRLENAIKLSSPLINGNNNSHDYSQSKYQLPGMPFNCTNQTVLKQSQSNIPSIRLKTDFSNFT</sequence>
<dbReference type="GO" id="GO:0005829">
    <property type="term" value="C:cytosol"/>
    <property type="evidence" value="ECO:0007669"/>
    <property type="project" value="GOC"/>
</dbReference>
<evidence type="ECO:0000313" key="3">
    <source>
        <dbReference type="EMBL" id="TNN08809.1"/>
    </source>
</evidence>
<dbReference type="GO" id="GO:0008104">
    <property type="term" value="P:intracellular protein localization"/>
    <property type="evidence" value="ECO:0007669"/>
    <property type="project" value="TreeGrafter"/>
</dbReference>
<dbReference type="STRING" id="6182.A0A4Z2CX44"/>
<comment type="similarity">
    <text evidence="1">Belongs to the HEATR5 family.</text>
</comment>
<dbReference type="InterPro" id="IPR016024">
    <property type="entry name" value="ARM-type_fold"/>
</dbReference>
<gene>
    <name evidence="3" type="ORF">EWB00_006791</name>
</gene>
<feature type="region of interest" description="Disordered" evidence="2">
    <location>
        <begin position="463"/>
        <end position="497"/>
    </location>
</feature>
<evidence type="ECO:0000256" key="2">
    <source>
        <dbReference type="SAM" id="MobiDB-lite"/>
    </source>
</evidence>
<feature type="region of interest" description="Disordered" evidence="2">
    <location>
        <begin position="251"/>
        <end position="274"/>
    </location>
</feature>
<proteinExistence type="inferred from homology"/>
<dbReference type="SUPFAM" id="SSF48371">
    <property type="entry name" value="ARM repeat"/>
    <property type="match status" value="2"/>
</dbReference>
<feature type="region of interest" description="Disordered" evidence="2">
    <location>
        <begin position="1798"/>
        <end position="1819"/>
    </location>
</feature>
<dbReference type="InterPro" id="IPR011989">
    <property type="entry name" value="ARM-like"/>
</dbReference>
<dbReference type="GO" id="GO:0016020">
    <property type="term" value="C:membrane"/>
    <property type="evidence" value="ECO:0007669"/>
    <property type="project" value="TreeGrafter"/>
</dbReference>
<evidence type="ECO:0000313" key="4">
    <source>
        <dbReference type="Proteomes" id="UP000311919"/>
    </source>
</evidence>
<feature type="region of interest" description="Disordered" evidence="2">
    <location>
        <begin position="1444"/>
        <end position="1465"/>
    </location>
</feature>
<dbReference type="GO" id="GO:0042147">
    <property type="term" value="P:retrograde transport, endosome to Golgi"/>
    <property type="evidence" value="ECO:0007669"/>
    <property type="project" value="TreeGrafter"/>
</dbReference>
<name>A0A4Z2CX44_SCHJA</name>
<dbReference type="Proteomes" id="UP000311919">
    <property type="component" value="Unassembled WGS sequence"/>
</dbReference>
<dbReference type="OrthoDB" id="192608at2759"/>
<dbReference type="GO" id="GO:0005794">
    <property type="term" value="C:Golgi apparatus"/>
    <property type="evidence" value="ECO:0007669"/>
    <property type="project" value="TreeGrafter"/>
</dbReference>
<protein>
    <submittedName>
        <fullName evidence="3">HEAT repeat-containing protein isoform 1</fullName>
    </submittedName>
</protein>
<dbReference type="PANTHER" id="PTHR21663">
    <property type="entry name" value="HYPOTHETICAL HEAT DOMAIN-CONTAINING"/>
    <property type="match status" value="1"/>
</dbReference>
<dbReference type="GO" id="GO:0006897">
    <property type="term" value="P:endocytosis"/>
    <property type="evidence" value="ECO:0007669"/>
    <property type="project" value="TreeGrafter"/>
</dbReference>
<dbReference type="Pfam" id="PF20210">
    <property type="entry name" value="Laa1_Sip1_HTR5"/>
    <property type="match status" value="1"/>
</dbReference>
<reference evidence="3 4" key="1">
    <citation type="submission" date="2019-03" db="EMBL/GenBank/DDBJ databases">
        <title>An improved genome assembly of the fluke Schistosoma japonicum.</title>
        <authorList>
            <person name="Hu W."/>
            <person name="Luo F."/>
            <person name="Yin M."/>
            <person name="Mo X."/>
            <person name="Sun C."/>
            <person name="Wu Q."/>
            <person name="Zhu B."/>
            <person name="Xiang M."/>
            <person name="Wang J."/>
            <person name="Wang Y."/>
            <person name="Zhang T."/>
            <person name="Xu B."/>
            <person name="Zheng H."/>
            <person name="Feng Z."/>
        </authorList>
    </citation>
    <scope>NUCLEOTIDE SEQUENCE [LARGE SCALE GENOMIC DNA]</scope>
    <source>
        <strain evidence="3">HuSjv2</strain>
        <tissue evidence="3">Worms</tissue>
    </source>
</reference>
<dbReference type="EMBL" id="SKCS01000403">
    <property type="protein sequence ID" value="TNN08809.1"/>
    <property type="molecule type" value="Genomic_DNA"/>
</dbReference>
<comment type="caution">
    <text evidence="3">The sequence shown here is derived from an EMBL/GenBank/DDBJ whole genome shotgun (WGS) entry which is preliminary data.</text>
</comment>
<dbReference type="InterPro" id="IPR046837">
    <property type="entry name" value="Laa1/Sip1/HEATR5-like_HEAT"/>
</dbReference>